<dbReference type="PANTHER" id="PTHR43401:SF5">
    <property type="entry name" value="ALCOHOL DEHYDROGENASE-RELATED"/>
    <property type="match status" value="1"/>
</dbReference>
<protein>
    <recommendedName>
        <fullName evidence="10">Enoyl reductase (ER) domain-containing protein</fullName>
    </recommendedName>
</protein>
<evidence type="ECO:0000256" key="1">
    <source>
        <dbReference type="ARBA" id="ARBA00022723"/>
    </source>
</evidence>
<evidence type="ECO:0008006" key="10">
    <source>
        <dbReference type="Google" id="ProtNLM"/>
    </source>
</evidence>
<comment type="cofactor">
    <cofactor evidence="4">
        <name>Zn(2+)</name>
        <dbReference type="ChEBI" id="CHEBI:29105"/>
    </cofactor>
</comment>
<dbReference type="VEuPathDB" id="FungiDB:PV08_08017"/>
<comment type="similarity">
    <text evidence="4">Belongs to the zinc-containing alcohol dehydrogenase family.</text>
</comment>
<reference evidence="8 9" key="1">
    <citation type="submission" date="2015-01" db="EMBL/GenBank/DDBJ databases">
        <title>The Genome Sequence of Exophiala spinifera CBS89968.</title>
        <authorList>
            <consortium name="The Broad Institute Genomics Platform"/>
            <person name="Cuomo C."/>
            <person name="de Hoog S."/>
            <person name="Gorbushina A."/>
            <person name="Stielow B."/>
            <person name="Teixiera M."/>
            <person name="Abouelleil A."/>
            <person name="Chapman S.B."/>
            <person name="Priest M."/>
            <person name="Young S.K."/>
            <person name="Wortman J."/>
            <person name="Nusbaum C."/>
            <person name="Birren B."/>
        </authorList>
    </citation>
    <scope>NUCLEOTIDE SEQUENCE [LARGE SCALE GENOMIC DNA]</scope>
    <source>
        <strain evidence="8 9">CBS 89968</strain>
    </source>
</reference>
<sequence length="369" mass="40166">MASAIPQTMHAWRKHRGNNDPVSRQLTHDFLKTSPESPGLGMGGSPSAINTHNWVPVQDVGLWCDHSLLTNDNQRPWFQEKYTLGHEGCGEIVSIGKEAKGKGFDIGDKIALLAVPGCGKDSCLECSRDLAQLCQAAHHSGIGQDGFYAPYAAIDLRGAVHLPDGVHPNVAAVATDAVTTAYHAITRRGEVKSSETVFLFGLGGLGFNALQIIKHIGARVIVSDLRQERLDEAAKLGIPRSDLVPVGASVQEFVQENGLENKIDTVLDFVGTHQTFEDAQRIVRLAGKMVCIGTLNLENTVHMKIGIRKRLSIIFSYGGQLRDLKDVLDLIARKAIEPQVEPGRLQDFPTVLQDLCDGRIKARVALVHE</sequence>
<keyword evidence="1 4" id="KW-0479">Metal-binding</keyword>
<evidence type="ECO:0000256" key="3">
    <source>
        <dbReference type="ARBA" id="ARBA00023002"/>
    </source>
</evidence>
<dbReference type="PROSITE" id="PS00059">
    <property type="entry name" value="ADH_ZINC"/>
    <property type="match status" value="1"/>
</dbReference>
<gene>
    <name evidence="8" type="ORF">PV08_08017</name>
</gene>
<evidence type="ECO:0000256" key="4">
    <source>
        <dbReference type="RuleBase" id="RU361277"/>
    </source>
</evidence>
<dbReference type="InterPro" id="IPR013149">
    <property type="entry name" value="ADH-like_C"/>
</dbReference>
<organism evidence="8 9">
    <name type="scientific">Exophiala spinifera</name>
    <dbReference type="NCBI Taxonomy" id="91928"/>
    <lineage>
        <taxon>Eukaryota</taxon>
        <taxon>Fungi</taxon>
        <taxon>Dikarya</taxon>
        <taxon>Ascomycota</taxon>
        <taxon>Pezizomycotina</taxon>
        <taxon>Eurotiomycetes</taxon>
        <taxon>Chaetothyriomycetidae</taxon>
        <taxon>Chaetothyriales</taxon>
        <taxon>Herpotrichiellaceae</taxon>
        <taxon>Exophiala</taxon>
    </lineage>
</organism>
<dbReference type="Gene3D" id="3.90.180.10">
    <property type="entry name" value="Medium-chain alcohol dehydrogenases, catalytic domain"/>
    <property type="match status" value="1"/>
</dbReference>
<dbReference type="HOGENOM" id="CLU_026673_11_2_1"/>
<dbReference type="OrthoDB" id="4119570at2759"/>
<dbReference type="InterPro" id="IPR036291">
    <property type="entry name" value="NAD(P)-bd_dom_sf"/>
</dbReference>
<dbReference type="PANTHER" id="PTHR43401">
    <property type="entry name" value="L-THREONINE 3-DEHYDROGENASE"/>
    <property type="match status" value="1"/>
</dbReference>
<dbReference type="GeneID" id="27335100"/>
<dbReference type="GO" id="GO:0016491">
    <property type="term" value="F:oxidoreductase activity"/>
    <property type="evidence" value="ECO:0007669"/>
    <property type="project" value="UniProtKB-KW"/>
</dbReference>
<dbReference type="InterPro" id="IPR002328">
    <property type="entry name" value="ADH_Zn_CS"/>
</dbReference>
<dbReference type="AlphaFoldDB" id="A0A0D2B2J1"/>
<dbReference type="Pfam" id="PF08240">
    <property type="entry name" value="ADH_N"/>
    <property type="match status" value="1"/>
</dbReference>
<dbReference type="SUPFAM" id="SSF50129">
    <property type="entry name" value="GroES-like"/>
    <property type="match status" value="1"/>
</dbReference>
<dbReference type="RefSeq" id="XP_016233046.1">
    <property type="nucleotide sequence ID" value="XM_016382343.1"/>
</dbReference>
<keyword evidence="3" id="KW-0560">Oxidoreductase</keyword>
<proteinExistence type="inferred from homology"/>
<dbReference type="SUPFAM" id="SSF51735">
    <property type="entry name" value="NAD(P)-binding Rossmann-fold domains"/>
    <property type="match status" value="1"/>
</dbReference>
<evidence type="ECO:0000313" key="9">
    <source>
        <dbReference type="Proteomes" id="UP000053328"/>
    </source>
</evidence>
<keyword evidence="9" id="KW-1185">Reference proteome</keyword>
<dbReference type="CDD" id="cd08254">
    <property type="entry name" value="hydroxyacyl_CoA_DH"/>
    <property type="match status" value="1"/>
</dbReference>
<dbReference type="InterPro" id="IPR011032">
    <property type="entry name" value="GroES-like_sf"/>
</dbReference>
<accession>A0A0D2B2J1</accession>
<evidence type="ECO:0000256" key="2">
    <source>
        <dbReference type="ARBA" id="ARBA00022833"/>
    </source>
</evidence>
<feature type="domain" description="Alcohol dehydrogenase-like N-terminal" evidence="7">
    <location>
        <begin position="80"/>
        <end position="164"/>
    </location>
</feature>
<dbReference type="Proteomes" id="UP000053328">
    <property type="component" value="Unassembled WGS sequence"/>
</dbReference>
<dbReference type="InterPro" id="IPR050129">
    <property type="entry name" value="Zn_alcohol_dh"/>
</dbReference>
<dbReference type="GO" id="GO:0008270">
    <property type="term" value="F:zinc ion binding"/>
    <property type="evidence" value="ECO:0007669"/>
    <property type="project" value="InterPro"/>
</dbReference>
<feature type="domain" description="Alcohol dehydrogenase-like C-terminal" evidence="6">
    <location>
        <begin position="204"/>
        <end position="332"/>
    </location>
</feature>
<dbReference type="Pfam" id="PF00107">
    <property type="entry name" value="ADH_zinc_N"/>
    <property type="match status" value="1"/>
</dbReference>
<evidence type="ECO:0000259" key="6">
    <source>
        <dbReference type="Pfam" id="PF00107"/>
    </source>
</evidence>
<feature type="region of interest" description="Disordered" evidence="5">
    <location>
        <begin position="1"/>
        <end position="24"/>
    </location>
</feature>
<evidence type="ECO:0000259" key="7">
    <source>
        <dbReference type="Pfam" id="PF08240"/>
    </source>
</evidence>
<dbReference type="STRING" id="91928.A0A0D2B2J1"/>
<dbReference type="EMBL" id="KN847497">
    <property type="protein sequence ID" value="KIW12830.1"/>
    <property type="molecule type" value="Genomic_DNA"/>
</dbReference>
<keyword evidence="2 4" id="KW-0862">Zinc</keyword>
<name>A0A0D2B2J1_9EURO</name>
<evidence type="ECO:0000256" key="5">
    <source>
        <dbReference type="SAM" id="MobiDB-lite"/>
    </source>
</evidence>
<evidence type="ECO:0000313" key="8">
    <source>
        <dbReference type="EMBL" id="KIW12830.1"/>
    </source>
</evidence>
<dbReference type="InterPro" id="IPR013154">
    <property type="entry name" value="ADH-like_N"/>
</dbReference>
<dbReference type="Gene3D" id="3.40.50.720">
    <property type="entry name" value="NAD(P)-binding Rossmann-like Domain"/>
    <property type="match status" value="1"/>
</dbReference>